<dbReference type="Proteomes" id="UP000289555">
    <property type="component" value="Chromosome"/>
</dbReference>
<evidence type="ECO:0000313" key="3">
    <source>
        <dbReference type="Proteomes" id="UP000289555"/>
    </source>
</evidence>
<evidence type="ECO:0000259" key="1">
    <source>
        <dbReference type="Pfam" id="PF13307"/>
    </source>
</evidence>
<dbReference type="Pfam" id="PF13307">
    <property type="entry name" value="Helicase_C_2"/>
    <property type="match status" value="1"/>
</dbReference>
<dbReference type="EMBL" id="AP019416">
    <property type="protein sequence ID" value="BBI47948.1"/>
    <property type="molecule type" value="Genomic_DNA"/>
</dbReference>
<sequence length="44" mass="4894">MIKVVQAAGRVIRSPDDEGVVVLMDDRFAQTGVRALLPRWWSPG</sequence>
<evidence type="ECO:0000313" key="2">
    <source>
        <dbReference type="EMBL" id="BBI47948.1"/>
    </source>
</evidence>
<feature type="domain" description="ATP-dependent helicase C-terminal" evidence="1">
    <location>
        <begin position="1"/>
        <end position="43"/>
    </location>
</feature>
<protein>
    <recommendedName>
        <fullName evidence="1">ATP-dependent helicase C-terminal domain-containing protein</fullName>
    </recommendedName>
</protein>
<gene>
    <name evidence="2" type="ORF">HORIV_03690</name>
</gene>
<keyword evidence="3" id="KW-1185">Reference proteome</keyword>
<reference evidence="3" key="1">
    <citation type="journal article" date="2019" name="Microbiol. Resour. Announc.">
        <title>Complete Genome Sequence of Halomonas olivaria, a Moderately Halophilic Bacterium Isolated from Olive Processing Effluents, Obtained by Nanopore Sequencing.</title>
        <authorList>
            <person name="Nagata S."/>
            <person name="Ii K.M."/>
            <person name="Tsukimi T."/>
            <person name="Miura M.C."/>
            <person name="Galipon J."/>
            <person name="Arakawa K."/>
        </authorList>
    </citation>
    <scope>NUCLEOTIDE SEQUENCE [LARGE SCALE GENOMIC DNA]</scope>
    <source>
        <strain evidence="3">TYRC17</strain>
    </source>
</reference>
<dbReference type="InterPro" id="IPR027417">
    <property type="entry name" value="P-loop_NTPase"/>
</dbReference>
<accession>A0ABN5WLS3</accession>
<proteinExistence type="predicted"/>
<organism evidence="2 3">
    <name type="scientific">Vreelandella olivaria</name>
    <dbReference type="NCBI Taxonomy" id="390919"/>
    <lineage>
        <taxon>Bacteria</taxon>
        <taxon>Pseudomonadati</taxon>
        <taxon>Pseudomonadota</taxon>
        <taxon>Gammaproteobacteria</taxon>
        <taxon>Oceanospirillales</taxon>
        <taxon>Halomonadaceae</taxon>
        <taxon>Vreelandella</taxon>
    </lineage>
</organism>
<dbReference type="Gene3D" id="3.40.50.300">
    <property type="entry name" value="P-loop containing nucleotide triphosphate hydrolases"/>
    <property type="match status" value="1"/>
</dbReference>
<dbReference type="InterPro" id="IPR006555">
    <property type="entry name" value="ATP-dep_Helicase_C"/>
</dbReference>
<name>A0ABN5WLS3_9GAMM</name>